<feature type="transmembrane region" description="Helical" evidence="2">
    <location>
        <begin position="86"/>
        <end position="105"/>
    </location>
</feature>
<keyword evidence="2" id="KW-1133">Transmembrane helix</keyword>
<accession>A0A512IR03</accession>
<proteinExistence type="predicted"/>
<name>A0A512IR03_9HYPH</name>
<feature type="coiled-coil region" evidence="1">
    <location>
        <begin position="20"/>
        <end position="61"/>
    </location>
</feature>
<dbReference type="EMBL" id="BJZT01000027">
    <property type="protein sequence ID" value="GEP00130.1"/>
    <property type="molecule type" value="Genomic_DNA"/>
</dbReference>
<keyword evidence="2" id="KW-0472">Membrane</keyword>
<evidence type="ECO:0000313" key="3">
    <source>
        <dbReference type="EMBL" id="GEP00130.1"/>
    </source>
</evidence>
<evidence type="ECO:0000313" key="4">
    <source>
        <dbReference type="Proteomes" id="UP000321258"/>
    </source>
</evidence>
<gene>
    <name evidence="3" type="ORF">MHA02_25170</name>
</gene>
<keyword evidence="1" id="KW-0175">Coiled coil</keyword>
<keyword evidence="2" id="KW-0812">Transmembrane</keyword>
<sequence>MPAVAPSAPAPAGSAVGDQLARIEDKTARIEDKYARSEQLLSRMEEKIEGATTRMNEVARQSDLAALRGEVRGINERVKRSPGTGALILTAIITSVLTVVLTVAVQRLNVDSLLPQRAAPAATQP</sequence>
<comment type="caution">
    <text evidence="3">The sequence shown here is derived from an EMBL/GenBank/DDBJ whole genome shotgun (WGS) entry which is preliminary data.</text>
</comment>
<dbReference type="AlphaFoldDB" id="A0A512IR03"/>
<reference evidence="3 4" key="1">
    <citation type="submission" date="2019-07" db="EMBL/GenBank/DDBJ databases">
        <title>Whole genome shotgun sequence of Methylobacterium haplocladii NBRC 107714.</title>
        <authorList>
            <person name="Hosoyama A."/>
            <person name="Uohara A."/>
            <person name="Ohji S."/>
            <person name="Ichikawa N."/>
        </authorList>
    </citation>
    <scope>NUCLEOTIDE SEQUENCE [LARGE SCALE GENOMIC DNA]</scope>
    <source>
        <strain evidence="3 4">NBRC 107714</strain>
    </source>
</reference>
<keyword evidence="4" id="KW-1185">Reference proteome</keyword>
<evidence type="ECO:0000256" key="1">
    <source>
        <dbReference type="SAM" id="Coils"/>
    </source>
</evidence>
<dbReference type="Proteomes" id="UP000321258">
    <property type="component" value="Unassembled WGS sequence"/>
</dbReference>
<organism evidence="3 4">
    <name type="scientific">Methylobacterium haplocladii</name>
    <dbReference type="NCBI Taxonomy" id="1176176"/>
    <lineage>
        <taxon>Bacteria</taxon>
        <taxon>Pseudomonadati</taxon>
        <taxon>Pseudomonadota</taxon>
        <taxon>Alphaproteobacteria</taxon>
        <taxon>Hyphomicrobiales</taxon>
        <taxon>Methylobacteriaceae</taxon>
        <taxon>Methylobacterium</taxon>
    </lineage>
</organism>
<evidence type="ECO:0000256" key="2">
    <source>
        <dbReference type="SAM" id="Phobius"/>
    </source>
</evidence>
<protein>
    <submittedName>
        <fullName evidence="3">Uncharacterized protein</fullName>
    </submittedName>
</protein>